<dbReference type="RefSeq" id="WP_145202867.1">
    <property type="nucleotide sequence ID" value="NZ_CP036267.1"/>
</dbReference>
<keyword evidence="3" id="KW-0645">Protease</keyword>
<dbReference type="GO" id="GO:0005886">
    <property type="term" value="C:plasma membrane"/>
    <property type="evidence" value="ECO:0007669"/>
    <property type="project" value="UniProtKB-SubCell"/>
</dbReference>
<keyword evidence="5" id="KW-0378">Hydrolase</keyword>
<dbReference type="GO" id="GO:0006508">
    <property type="term" value="P:proteolysis"/>
    <property type="evidence" value="ECO:0007669"/>
    <property type="project" value="UniProtKB-KW"/>
</dbReference>
<dbReference type="InterPro" id="IPR026392">
    <property type="entry name" value="Exo/Archaeosortase_dom"/>
</dbReference>
<proteinExistence type="predicted"/>
<feature type="transmembrane region" description="Helical" evidence="8">
    <location>
        <begin position="47"/>
        <end position="64"/>
    </location>
</feature>
<dbReference type="NCBIfam" id="TIGR04178">
    <property type="entry name" value="exo_archaeo"/>
    <property type="match status" value="1"/>
</dbReference>
<keyword evidence="2" id="KW-1003">Cell membrane</keyword>
<evidence type="ECO:0000256" key="5">
    <source>
        <dbReference type="ARBA" id="ARBA00022801"/>
    </source>
</evidence>
<name>A0A517QSL7_9PLAN</name>
<sequence length="301" mass="33430">MTAFIEFFAPPAMKNLLIRLLILGIAGIWAFWSTIEVIATKWNTNPEYSHGYLVPLFSIALLWMRRDKLDIDKVRPNSWGLVILAGAILLRLISARYYMEWFDFVAIIPFVLGVFVLAGGWQTVRWAWPAILFLAFMLPLPYSLEVALRDPLRRIGTIASTYVMQTVGLPAIAEGNVIVVNDARIGVTEACSGMSMLMVFFAFSTAAALFIHDRPIWERLLVVASAIPIAIIANVTRITTTGLLYALGQAKLADMLFHDFAGWMMIPMALGILWLELLVASRIVIIEDDAPMSVGLAPGKS</sequence>
<feature type="transmembrane region" description="Helical" evidence="8">
    <location>
        <begin position="260"/>
        <end position="279"/>
    </location>
</feature>
<dbReference type="Pfam" id="PF09721">
    <property type="entry name" value="Exosortase_EpsH"/>
    <property type="match status" value="1"/>
</dbReference>
<feature type="transmembrane region" description="Helical" evidence="8">
    <location>
        <begin position="193"/>
        <end position="211"/>
    </location>
</feature>
<feature type="transmembrane region" description="Helical" evidence="8">
    <location>
        <begin position="220"/>
        <end position="248"/>
    </location>
</feature>
<feature type="transmembrane region" description="Helical" evidence="8">
    <location>
        <begin position="16"/>
        <end position="35"/>
    </location>
</feature>
<accession>A0A517QSL7</accession>
<dbReference type="KEGG" id="tpol:Mal48_38960"/>
<keyword evidence="10" id="KW-1185">Reference proteome</keyword>
<evidence type="ECO:0000256" key="1">
    <source>
        <dbReference type="ARBA" id="ARBA00004651"/>
    </source>
</evidence>
<feature type="transmembrane region" description="Helical" evidence="8">
    <location>
        <begin position="127"/>
        <end position="148"/>
    </location>
</feature>
<feature type="transmembrane region" description="Helical" evidence="8">
    <location>
        <begin position="101"/>
        <end position="121"/>
    </location>
</feature>
<comment type="subcellular location">
    <subcellularLocation>
        <location evidence="1">Cell membrane</location>
        <topology evidence="1">Multi-pass membrane protein</topology>
    </subcellularLocation>
</comment>
<dbReference type="OrthoDB" id="9797363at2"/>
<evidence type="ECO:0000256" key="4">
    <source>
        <dbReference type="ARBA" id="ARBA00022692"/>
    </source>
</evidence>
<evidence type="ECO:0000256" key="6">
    <source>
        <dbReference type="ARBA" id="ARBA00022989"/>
    </source>
</evidence>
<feature type="transmembrane region" description="Helical" evidence="8">
    <location>
        <begin position="76"/>
        <end position="94"/>
    </location>
</feature>
<dbReference type="InterPro" id="IPR019127">
    <property type="entry name" value="Exosortase"/>
</dbReference>
<feature type="transmembrane region" description="Helical" evidence="8">
    <location>
        <begin position="155"/>
        <end position="173"/>
    </location>
</feature>
<evidence type="ECO:0000313" key="9">
    <source>
        <dbReference type="EMBL" id="QDT34628.1"/>
    </source>
</evidence>
<dbReference type="GO" id="GO:0008233">
    <property type="term" value="F:peptidase activity"/>
    <property type="evidence" value="ECO:0007669"/>
    <property type="project" value="UniProtKB-KW"/>
</dbReference>
<dbReference type="InterPro" id="IPR013426">
    <property type="entry name" value="EpsH-like"/>
</dbReference>
<evidence type="ECO:0000256" key="3">
    <source>
        <dbReference type="ARBA" id="ARBA00022670"/>
    </source>
</evidence>
<dbReference type="EMBL" id="CP036267">
    <property type="protein sequence ID" value="QDT34628.1"/>
    <property type="molecule type" value="Genomic_DNA"/>
</dbReference>
<keyword evidence="7 8" id="KW-0472">Membrane</keyword>
<organism evidence="9 10">
    <name type="scientific">Thalassoglobus polymorphus</name>
    <dbReference type="NCBI Taxonomy" id="2527994"/>
    <lineage>
        <taxon>Bacteria</taxon>
        <taxon>Pseudomonadati</taxon>
        <taxon>Planctomycetota</taxon>
        <taxon>Planctomycetia</taxon>
        <taxon>Planctomycetales</taxon>
        <taxon>Planctomycetaceae</taxon>
        <taxon>Thalassoglobus</taxon>
    </lineage>
</organism>
<dbReference type="NCBIfam" id="TIGR02602">
    <property type="entry name" value="8TM_EpsH"/>
    <property type="match status" value="1"/>
</dbReference>
<keyword evidence="4 8" id="KW-0812">Transmembrane</keyword>
<dbReference type="Proteomes" id="UP000315724">
    <property type="component" value="Chromosome"/>
</dbReference>
<gene>
    <name evidence="9" type="ORF">Mal48_38960</name>
</gene>
<evidence type="ECO:0000256" key="8">
    <source>
        <dbReference type="SAM" id="Phobius"/>
    </source>
</evidence>
<evidence type="ECO:0000256" key="7">
    <source>
        <dbReference type="ARBA" id="ARBA00023136"/>
    </source>
</evidence>
<reference evidence="9 10" key="1">
    <citation type="submission" date="2019-02" db="EMBL/GenBank/DDBJ databases">
        <title>Deep-cultivation of Planctomycetes and their phenomic and genomic characterization uncovers novel biology.</title>
        <authorList>
            <person name="Wiegand S."/>
            <person name="Jogler M."/>
            <person name="Boedeker C."/>
            <person name="Pinto D."/>
            <person name="Vollmers J."/>
            <person name="Rivas-Marin E."/>
            <person name="Kohn T."/>
            <person name="Peeters S.H."/>
            <person name="Heuer A."/>
            <person name="Rast P."/>
            <person name="Oberbeckmann S."/>
            <person name="Bunk B."/>
            <person name="Jeske O."/>
            <person name="Meyerdierks A."/>
            <person name="Storesund J.E."/>
            <person name="Kallscheuer N."/>
            <person name="Luecker S."/>
            <person name="Lage O.M."/>
            <person name="Pohl T."/>
            <person name="Merkel B.J."/>
            <person name="Hornburger P."/>
            <person name="Mueller R.-W."/>
            <person name="Bruemmer F."/>
            <person name="Labrenz M."/>
            <person name="Spormann A.M."/>
            <person name="Op den Camp H."/>
            <person name="Overmann J."/>
            <person name="Amann R."/>
            <person name="Jetten M.S.M."/>
            <person name="Mascher T."/>
            <person name="Medema M.H."/>
            <person name="Devos D.P."/>
            <person name="Kaster A.-K."/>
            <person name="Ovreas L."/>
            <person name="Rohde M."/>
            <person name="Galperin M.Y."/>
            <person name="Jogler C."/>
        </authorList>
    </citation>
    <scope>NUCLEOTIDE SEQUENCE [LARGE SCALE GENOMIC DNA]</scope>
    <source>
        <strain evidence="9 10">Mal48</strain>
    </source>
</reference>
<protein>
    <submittedName>
        <fullName evidence="9">Transmembrane exosortase (Exosortase_EpsH)</fullName>
    </submittedName>
</protein>
<keyword evidence="6 8" id="KW-1133">Transmembrane helix</keyword>
<dbReference type="AlphaFoldDB" id="A0A517QSL7"/>
<evidence type="ECO:0000256" key="2">
    <source>
        <dbReference type="ARBA" id="ARBA00022475"/>
    </source>
</evidence>
<evidence type="ECO:0000313" key="10">
    <source>
        <dbReference type="Proteomes" id="UP000315724"/>
    </source>
</evidence>